<protein>
    <recommendedName>
        <fullName evidence="4">HpcH/HpaI aldolase/citrate lyase domain-containing protein</fullName>
    </recommendedName>
</protein>
<dbReference type="Pfam" id="PF03328">
    <property type="entry name" value="HpcH_HpaI"/>
    <property type="match status" value="1"/>
</dbReference>
<dbReference type="PANTHER" id="PTHR30502">
    <property type="entry name" value="2-KETO-3-DEOXY-L-RHAMNONATE ALDOLASE"/>
    <property type="match status" value="1"/>
</dbReference>
<keyword evidence="2" id="KW-0479">Metal-binding</keyword>
<dbReference type="GO" id="GO:0005737">
    <property type="term" value="C:cytoplasm"/>
    <property type="evidence" value="ECO:0007669"/>
    <property type="project" value="TreeGrafter"/>
</dbReference>
<dbReference type="InterPro" id="IPR040442">
    <property type="entry name" value="Pyrv_kinase-like_dom_sf"/>
</dbReference>
<proteinExistence type="inferred from homology"/>
<organism evidence="5">
    <name type="scientific">marine metagenome</name>
    <dbReference type="NCBI Taxonomy" id="408172"/>
    <lineage>
        <taxon>unclassified sequences</taxon>
        <taxon>metagenomes</taxon>
        <taxon>ecological metagenomes</taxon>
    </lineage>
</organism>
<dbReference type="EMBL" id="UINC01066763">
    <property type="protein sequence ID" value="SVB97794.1"/>
    <property type="molecule type" value="Genomic_DNA"/>
</dbReference>
<evidence type="ECO:0000313" key="5">
    <source>
        <dbReference type="EMBL" id="SVB97794.1"/>
    </source>
</evidence>
<keyword evidence="3" id="KW-0456">Lyase</keyword>
<feature type="non-terminal residue" evidence="5">
    <location>
        <position position="92"/>
    </location>
</feature>
<dbReference type="Gene3D" id="3.20.20.60">
    <property type="entry name" value="Phosphoenolpyruvate-binding domains"/>
    <property type="match status" value="1"/>
</dbReference>
<feature type="domain" description="HpcH/HpaI aldolase/citrate lyase" evidence="4">
    <location>
        <begin position="18"/>
        <end position="92"/>
    </location>
</feature>
<evidence type="ECO:0000256" key="2">
    <source>
        <dbReference type="ARBA" id="ARBA00022723"/>
    </source>
</evidence>
<dbReference type="AlphaFoldDB" id="A0A382IDK2"/>
<sequence>MRVNNVKAKWKKGEPAFGAWLAIPSSFSAEIMANQGFDYICIDMQHGMIDYQTAVTMLQAISTTDATPFVRVPWNEPGIIMKMLDAGAMGVV</sequence>
<dbReference type="GO" id="GO:0016832">
    <property type="term" value="F:aldehyde-lyase activity"/>
    <property type="evidence" value="ECO:0007669"/>
    <property type="project" value="TreeGrafter"/>
</dbReference>
<evidence type="ECO:0000259" key="4">
    <source>
        <dbReference type="Pfam" id="PF03328"/>
    </source>
</evidence>
<evidence type="ECO:0000256" key="3">
    <source>
        <dbReference type="ARBA" id="ARBA00023239"/>
    </source>
</evidence>
<dbReference type="InterPro" id="IPR015813">
    <property type="entry name" value="Pyrv/PenolPyrv_kinase-like_dom"/>
</dbReference>
<dbReference type="GO" id="GO:0046872">
    <property type="term" value="F:metal ion binding"/>
    <property type="evidence" value="ECO:0007669"/>
    <property type="project" value="UniProtKB-KW"/>
</dbReference>
<gene>
    <name evidence="5" type="ORF">METZ01_LOCUS250648</name>
</gene>
<reference evidence="5" key="1">
    <citation type="submission" date="2018-05" db="EMBL/GenBank/DDBJ databases">
        <authorList>
            <person name="Lanie J.A."/>
            <person name="Ng W.-L."/>
            <person name="Kazmierczak K.M."/>
            <person name="Andrzejewski T.M."/>
            <person name="Davidsen T.M."/>
            <person name="Wayne K.J."/>
            <person name="Tettelin H."/>
            <person name="Glass J.I."/>
            <person name="Rusch D."/>
            <person name="Podicherti R."/>
            <person name="Tsui H.-C.T."/>
            <person name="Winkler M.E."/>
        </authorList>
    </citation>
    <scope>NUCLEOTIDE SEQUENCE</scope>
</reference>
<dbReference type="InterPro" id="IPR050251">
    <property type="entry name" value="HpcH-HpaI_aldolase"/>
</dbReference>
<dbReference type="InterPro" id="IPR005000">
    <property type="entry name" value="Aldolase/citrate-lyase_domain"/>
</dbReference>
<comment type="similarity">
    <text evidence="1">Belongs to the HpcH/HpaI aldolase family.</text>
</comment>
<evidence type="ECO:0000256" key="1">
    <source>
        <dbReference type="ARBA" id="ARBA00005568"/>
    </source>
</evidence>
<dbReference type="SUPFAM" id="SSF51621">
    <property type="entry name" value="Phosphoenolpyruvate/pyruvate domain"/>
    <property type="match status" value="1"/>
</dbReference>
<dbReference type="PANTHER" id="PTHR30502:SF0">
    <property type="entry name" value="PHOSPHOENOLPYRUVATE CARBOXYLASE FAMILY PROTEIN"/>
    <property type="match status" value="1"/>
</dbReference>
<name>A0A382IDK2_9ZZZZ</name>
<accession>A0A382IDK2</accession>